<dbReference type="InterPro" id="IPR002048">
    <property type="entry name" value="EF_hand_dom"/>
</dbReference>
<evidence type="ECO:0000313" key="5">
    <source>
        <dbReference type="Proteomes" id="UP001642360"/>
    </source>
</evidence>
<dbReference type="InterPro" id="IPR011992">
    <property type="entry name" value="EF-hand-dom_pair"/>
</dbReference>
<dbReference type="EMBL" id="CAUOFW020009057">
    <property type="protein sequence ID" value="CAK9184712.1"/>
    <property type="molecule type" value="Genomic_DNA"/>
</dbReference>
<comment type="caution">
    <text evidence="4">The sequence shown here is derived from an EMBL/GenBank/DDBJ whole genome shotgun (WGS) entry which is preliminary data.</text>
</comment>
<evidence type="ECO:0000259" key="3">
    <source>
        <dbReference type="PROSITE" id="PS50222"/>
    </source>
</evidence>
<keyword evidence="1" id="KW-0106">Calcium</keyword>
<dbReference type="InterPro" id="IPR044590">
    <property type="entry name" value="CML48/49/50"/>
</dbReference>
<dbReference type="PANTHER" id="PTHR46824">
    <property type="entry name" value="CALCIUM-BINDING PROTEIN CML48-RELATED"/>
    <property type="match status" value="1"/>
</dbReference>
<feature type="domain" description="EF-hand" evidence="3">
    <location>
        <begin position="70"/>
        <end position="105"/>
    </location>
</feature>
<dbReference type="SMART" id="SM00054">
    <property type="entry name" value="EFh"/>
    <property type="match status" value="2"/>
</dbReference>
<dbReference type="Proteomes" id="UP001642360">
    <property type="component" value="Unassembled WGS sequence"/>
</dbReference>
<evidence type="ECO:0000256" key="1">
    <source>
        <dbReference type="ARBA" id="ARBA00022837"/>
    </source>
</evidence>
<reference evidence="4 5" key="1">
    <citation type="submission" date="2024-02" db="EMBL/GenBank/DDBJ databases">
        <authorList>
            <person name="Vignale AGUSTIN F."/>
            <person name="Sosa J E."/>
            <person name="Modenutti C."/>
        </authorList>
    </citation>
    <scope>NUCLEOTIDE SEQUENCE [LARGE SCALE GENOMIC DNA]</scope>
</reference>
<dbReference type="Pfam" id="PF13405">
    <property type="entry name" value="EF-hand_6"/>
    <property type="match status" value="1"/>
</dbReference>
<gene>
    <name evidence="4" type="ORF">ILEXP_LOCUS55064</name>
</gene>
<dbReference type="PROSITE" id="PS00018">
    <property type="entry name" value="EF_HAND_1"/>
    <property type="match status" value="1"/>
</dbReference>
<proteinExistence type="predicted"/>
<name>A0ABC8UUF6_9AQUA</name>
<dbReference type="InterPro" id="IPR018247">
    <property type="entry name" value="EF_Hand_1_Ca_BS"/>
</dbReference>
<feature type="compositionally biased region" description="Polar residues" evidence="2">
    <location>
        <begin position="1"/>
        <end position="15"/>
    </location>
</feature>
<dbReference type="SUPFAM" id="SSF47473">
    <property type="entry name" value="EF-hand"/>
    <property type="match status" value="1"/>
</dbReference>
<feature type="domain" description="EF-hand" evidence="3">
    <location>
        <begin position="138"/>
        <end position="173"/>
    </location>
</feature>
<evidence type="ECO:0000313" key="4">
    <source>
        <dbReference type="EMBL" id="CAK9184712.1"/>
    </source>
</evidence>
<dbReference type="AlphaFoldDB" id="A0ABC8UUF6"/>
<protein>
    <recommendedName>
        <fullName evidence="3">EF-hand domain-containing protein</fullName>
    </recommendedName>
</protein>
<dbReference type="PANTHER" id="PTHR46824:SF2">
    <property type="entry name" value="CALCIUM-BINDING PROTEIN CML48-RELATED"/>
    <property type="match status" value="1"/>
</dbReference>
<accession>A0ABC8UUF6</accession>
<evidence type="ECO:0000256" key="2">
    <source>
        <dbReference type="SAM" id="MobiDB-lite"/>
    </source>
</evidence>
<keyword evidence="5" id="KW-1185">Reference proteome</keyword>
<dbReference type="CDD" id="cd16180">
    <property type="entry name" value="EFh_PEF_Group_I"/>
    <property type="match status" value="1"/>
</dbReference>
<dbReference type="PROSITE" id="PS50222">
    <property type="entry name" value="EF_HAND_2"/>
    <property type="match status" value="2"/>
</dbReference>
<organism evidence="4 5">
    <name type="scientific">Ilex paraguariensis</name>
    <name type="common">yerba mate</name>
    <dbReference type="NCBI Taxonomy" id="185542"/>
    <lineage>
        <taxon>Eukaryota</taxon>
        <taxon>Viridiplantae</taxon>
        <taxon>Streptophyta</taxon>
        <taxon>Embryophyta</taxon>
        <taxon>Tracheophyta</taxon>
        <taxon>Spermatophyta</taxon>
        <taxon>Magnoliopsida</taxon>
        <taxon>eudicotyledons</taxon>
        <taxon>Gunneridae</taxon>
        <taxon>Pentapetalae</taxon>
        <taxon>asterids</taxon>
        <taxon>campanulids</taxon>
        <taxon>Aquifoliales</taxon>
        <taxon>Aquifoliaceae</taxon>
        <taxon>Ilex</taxon>
    </lineage>
</organism>
<dbReference type="Pfam" id="PF13202">
    <property type="entry name" value="EF-hand_5"/>
    <property type="match status" value="1"/>
</dbReference>
<dbReference type="Gene3D" id="1.10.238.10">
    <property type="entry name" value="EF-hand"/>
    <property type="match status" value="1"/>
</dbReference>
<feature type="region of interest" description="Disordered" evidence="2">
    <location>
        <begin position="1"/>
        <end position="50"/>
    </location>
</feature>
<sequence>MASHGSGYNSQSYNPSAPPLPDSQPALAHPYPSSTLPPPPHPIPNYYGQPHPQSNYGSVSSYGYPSFPPGTHPEVIQSFQTVDRDISGFIDEKELQQALSSSYQRFSLETIRLLMFLFKDPIEKSLKIGPKEFAALWSCLRQWRAIFERFDRDQSGRIDAMELRDALHSLGYAIPPSVLQVLISRYDDGSGRRVELNFDSFVECGMIVKGLTEKFKEKDPRYTGSATLTYDTFMSMVIPFLVS</sequence>